<evidence type="ECO:0000256" key="2">
    <source>
        <dbReference type="ARBA" id="ARBA00022771"/>
    </source>
</evidence>
<dbReference type="InterPro" id="IPR036028">
    <property type="entry name" value="SH3-like_dom_sf"/>
</dbReference>
<dbReference type="GO" id="GO:0006511">
    <property type="term" value="P:ubiquitin-dependent protein catabolic process"/>
    <property type="evidence" value="ECO:0007669"/>
    <property type="project" value="TreeGrafter"/>
</dbReference>
<dbReference type="SMART" id="SM00184">
    <property type="entry name" value="RING"/>
    <property type="match status" value="1"/>
</dbReference>
<organism evidence="7 8">
    <name type="scientific">Corynespora cassiicola Philippines</name>
    <dbReference type="NCBI Taxonomy" id="1448308"/>
    <lineage>
        <taxon>Eukaryota</taxon>
        <taxon>Fungi</taxon>
        <taxon>Dikarya</taxon>
        <taxon>Ascomycota</taxon>
        <taxon>Pezizomycotina</taxon>
        <taxon>Dothideomycetes</taxon>
        <taxon>Pleosporomycetidae</taxon>
        <taxon>Pleosporales</taxon>
        <taxon>Corynesporascaceae</taxon>
        <taxon>Corynespora</taxon>
    </lineage>
</organism>
<dbReference type="Pfam" id="PF00097">
    <property type="entry name" value="zf-C3HC4"/>
    <property type="match status" value="1"/>
</dbReference>
<dbReference type="InterPro" id="IPR000433">
    <property type="entry name" value="Znf_ZZ"/>
</dbReference>
<feature type="compositionally biased region" description="Polar residues" evidence="5">
    <location>
        <begin position="843"/>
        <end position="853"/>
    </location>
</feature>
<feature type="region of interest" description="Disordered" evidence="5">
    <location>
        <begin position="834"/>
        <end position="903"/>
    </location>
</feature>
<dbReference type="InterPro" id="IPR018957">
    <property type="entry name" value="Znf_C3HC4_RING-type"/>
</dbReference>
<dbReference type="InterPro" id="IPR043145">
    <property type="entry name" value="Znf_ZZ_sf"/>
</dbReference>
<feature type="compositionally biased region" description="Basic and acidic residues" evidence="5">
    <location>
        <begin position="89"/>
        <end position="108"/>
    </location>
</feature>
<keyword evidence="1" id="KW-0479">Metal-binding</keyword>
<dbReference type="InterPro" id="IPR052256">
    <property type="entry name" value="E3_ubiquitin-ligase_CHFR"/>
</dbReference>
<evidence type="ECO:0000256" key="1">
    <source>
        <dbReference type="ARBA" id="ARBA00022723"/>
    </source>
</evidence>
<gene>
    <name evidence="7" type="ORF">BS50DRAFT_567405</name>
</gene>
<dbReference type="InterPro" id="IPR001841">
    <property type="entry name" value="Znf_RING"/>
</dbReference>
<dbReference type="GO" id="GO:0004842">
    <property type="term" value="F:ubiquitin-protein transferase activity"/>
    <property type="evidence" value="ECO:0007669"/>
    <property type="project" value="TreeGrafter"/>
</dbReference>
<dbReference type="STRING" id="1448308.A0A2T2PAB9"/>
<protein>
    <recommendedName>
        <fullName evidence="6">RING-type domain-containing protein</fullName>
    </recommendedName>
</protein>
<feature type="compositionally biased region" description="Basic and acidic residues" evidence="5">
    <location>
        <begin position="118"/>
        <end position="132"/>
    </location>
</feature>
<feature type="compositionally biased region" description="Basic and acidic residues" evidence="5">
    <location>
        <begin position="157"/>
        <end position="182"/>
    </location>
</feature>
<feature type="compositionally biased region" description="Basic and acidic residues" evidence="5">
    <location>
        <begin position="265"/>
        <end position="285"/>
    </location>
</feature>
<evidence type="ECO:0000256" key="3">
    <source>
        <dbReference type="ARBA" id="ARBA00022833"/>
    </source>
</evidence>
<keyword evidence="8" id="KW-1185">Reference proteome</keyword>
<sequence>MAEDASARMVDLERELSCSICTELLYQPLTLLDCLHTFCGACLKEWFAFQASTATSLHPYTCPSCRASVRSTQPNATVTTLLDMFIKANPERGKSEQDKKNDREKFKPGDNVLPKLRRREDPGADEERRLLEEVQQLSLREVGIPTSSGNGGAHTLEPPRDRRRDRSRETSRESRRGRDERRSRSHNASPAAPPSRDIVPPRVIEHQSSLRSLLSASEIDSQEIEEEIMRQIMEEGLLDGIDLNNIDVAQEDEISERIAQAYRRRQAERQRERRERRERLAREGLAHSATVAPQDVRSPLVRDDETSRHRPGERSGSRTSTPQNSSRPPPPVSNPGLIQAANQGRRTAHRRSSSQGSTRSSRRAERPPALSVSSIRQENDRPSTPDCAPPTRRRQSDNQHRTTLEERQQFRNSISSSNPNSPRRSAFNIPASESPSSSTAVVSSPLSTTTTTPASAPLTQPSHPPASRRTTDPTGVRQPRPTTTSTPPLASPATFPRPNTDTATSLPHSRQPSIAPTLYAEPQIACRKCNKEHIEYDLHFNCSRCEGGDYNVCRSCYRHGRGCKHWFGFGWAAWKRYEQKAPPGGYPPNHEHPHILVGRRYYRPSTPLTESTQLPHRLMSEDDPAHRLESGVFCDICKVFANSCYWKCDICNEGEWGFCNDCVNQGKHCTHPLLPVMHKPRERRTDTNSSSTPSTPRPESNSLSPGPTPSSHSPGAMTPPLTPRTASLIRGPGEITIVNTTFRPLTFTTICNVCTYPIPPSNTRYHCLKCNTGDYDICMSCYHKLVVVGRISKENGMNGWRRCLRGHRMVIVGFEDRNGGQRRKVVRDLVGGHALRDDGDTANGANSPQSPTAASLPAPRERAENYTWRETDGSVHRYRSPTSTAAGVTSASTSSSSPPPGGAVASAAVAAAAAVAGQRFPPDGGVGLRVQAKWGYFPDEGVKDELMFPKFAEIREAEDINRDWFWGVYAGVKGLFPGNFGVVIGGMEERGRLI</sequence>
<dbReference type="InterPro" id="IPR013083">
    <property type="entry name" value="Znf_RING/FYVE/PHD"/>
</dbReference>
<name>A0A2T2PAB9_CORCC</name>
<evidence type="ECO:0000313" key="7">
    <source>
        <dbReference type="EMBL" id="PSN74600.1"/>
    </source>
</evidence>
<dbReference type="AlphaFoldDB" id="A0A2T2PAB9"/>
<dbReference type="InterPro" id="IPR017907">
    <property type="entry name" value="Znf_RING_CS"/>
</dbReference>
<feature type="compositionally biased region" description="Low complexity" evidence="5">
    <location>
        <begin position="880"/>
        <end position="903"/>
    </location>
</feature>
<proteinExistence type="predicted"/>
<evidence type="ECO:0000256" key="4">
    <source>
        <dbReference type="PROSITE-ProRule" id="PRU00175"/>
    </source>
</evidence>
<feature type="compositionally biased region" description="Basic and acidic residues" evidence="5">
    <location>
        <begin position="394"/>
        <end position="409"/>
    </location>
</feature>
<dbReference type="FunFam" id="3.30.60.90:FF:000039">
    <property type="entry name" value="Uncharacterized protein"/>
    <property type="match status" value="1"/>
</dbReference>
<feature type="compositionally biased region" description="Polar residues" evidence="5">
    <location>
        <begin position="497"/>
        <end position="514"/>
    </location>
</feature>
<feature type="compositionally biased region" description="Low complexity" evidence="5">
    <location>
        <begin position="479"/>
        <end position="494"/>
    </location>
</feature>
<feature type="domain" description="RING-type" evidence="6">
    <location>
        <begin position="18"/>
        <end position="66"/>
    </location>
</feature>
<feature type="compositionally biased region" description="Low complexity" evidence="5">
    <location>
        <begin position="687"/>
        <end position="714"/>
    </location>
</feature>
<feature type="region of interest" description="Disordered" evidence="5">
    <location>
        <begin position="679"/>
        <end position="729"/>
    </location>
</feature>
<feature type="compositionally biased region" description="Low complexity" evidence="5">
    <location>
        <begin position="133"/>
        <end position="142"/>
    </location>
</feature>
<keyword evidence="2 4" id="KW-0863">Zinc-finger</keyword>
<dbReference type="PANTHER" id="PTHR16079:SF4">
    <property type="entry name" value="E3 UBIQUITIN-PROTEIN LIGASE CHFR"/>
    <property type="match status" value="1"/>
</dbReference>
<dbReference type="SUPFAM" id="SSF50044">
    <property type="entry name" value="SH3-domain"/>
    <property type="match status" value="1"/>
</dbReference>
<reference evidence="7 8" key="1">
    <citation type="journal article" date="2018" name="Front. Microbiol.">
        <title>Genome-Wide Analysis of Corynespora cassiicola Leaf Fall Disease Putative Effectors.</title>
        <authorList>
            <person name="Lopez D."/>
            <person name="Ribeiro S."/>
            <person name="Label P."/>
            <person name="Fumanal B."/>
            <person name="Venisse J.S."/>
            <person name="Kohler A."/>
            <person name="de Oliveira R.R."/>
            <person name="Labutti K."/>
            <person name="Lipzen A."/>
            <person name="Lail K."/>
            <person name="Bauer D."/>
            <person name="Ohm R.A."/>
            <person name="Barry K.W."/>
            <person name="Spatafora J."/>
            <person name="Grigoriev I.V."/>
            <person name="Martin F.M."/>
            <person name="Pujade-Renaud V."/>
        </authorList>
    </citation>
    <scope>NUCLEOTIDE SEQUENCE [LARGE SCALE GENOMIC DNA]</scope>
    <source>
        <strain evidence="7 8">Philippines</strain>
    </source>
</reference>
<dbReference type="GO" id="GO:0005634">
    <property type="term" value="C:nucleus"/>
    <property type="evidence" value="ECO:0007669"/>
    <property type="project" value="TreeGrafter"/>
</dbReference>
<dbReference type="EMBL" id="KZ678128">
    <property type="protein sequence ID" value="PSN74600.1"/>
    <property type="molecule type" value="Genomic_DNA"/>
</dbReference>
<feature type="compositionally biased region" description="Low complexity" evidence="5">
    <location>
        <begin position="317"/>
        <end position="326"/>
    </location>
</feature>
<dbReference type="PANTHER" id="PTHR16079">
    <property type="entry name" value="UBIQUITIN LIGASE PROTEIN CHFR"/>
    <property type="match status" value="1"/>
</dbReference>
<feature type="region of interest" description="Disordered" evidence="5">
    <location>
        <begin position="265"/>
        <end position="514"/>
    </location>
</feature>
<dbReference type="Gene3D" id="3.30.60.90">
    <property type="match status" value="1"/>
</dbReference>
<dbReference type="GO" id="GO:0008270">
    <property type="term" value="F:zinc ion binding"/>
    <property type="evidence" value="ECO:0007669"/>
    <property type="project" value="UniProtKB-KW"/>
</dbReference>
<evidence type="ECO:0000259" key="6">
    <source>
        <dbReference type="PROSITE" id="PS50089"/>
    </source>
</evidence>
<accession>A0A2T2PAB9</accession>
<dbReference type="SUPFAM" id="SSF57850">
    <property type="entry name" value="RING/U-box"/>
    <property type="match status" value="3"/>
</dbReference>
<dbReference type="OrthoDB" id="1305878at2759"/>
<dbReference type="Proteomes" id="UP000240883">
    <property type="component" value="Unassembled WGS sequence"/>
</dbReference>
<dbReference type="GO" id="GO:0016567">
    <property type="term" value="P:protein ubiquitination"/>
    <property type="evidence" value="ECO:0007669"/>
    <property type="project" value="TreeGrafter"/>
</dbReference>
<dbReference type="PROSITE" id="PS00518">
    <property type="entry name" value="ZF_RING_1"/>
    <property type="match status" value="1"/>
</dbReference>
<keyword evidence="3" id="KW-0862">Zinc</keyword>
<feature type="compositionally biased region" description="Basic and acidic residues" evidence="5">
    <location>
        <begin position="859"/>
        <end position="875"/>
    </location>
</feature>
<evidence type="ECO:0000313" key="8">
    <source>
        <dbReference type="Proteomes" id="UP000240883"/>
    </source>
</evidence>
<dbReference type="Pfam" id="PF00569">
    <property type="entry name" value="ZZ"/>
    <property type="match status" value="1"/>
</dbReference>
<dbReference type="Gene3D" id="3.30.40.10">
    <property type="entry name" value="Zinc/RING finger domain, C3HC4 (zinc finger)"/>
    <property type="match status" value="1"/>
</dbReference>
<feature type="compositionally biased region" description="Basic and acidic residues" evidence="5">
    <location>
        <begin position="300"/>
        <end position="316"/>
    </location>
</feature>
<dbReference type="PROSITE" id="PS50089">
    <property type="entry name" value="ZF_RING_2"/>
    <property type="match status" value="1"/>
</dbReference>
<evidence type="ECO:0000256" key="5">
    <source>
        <dbReference type="SAM" id="MobiDB-lite"/>
    </source>
</evidence>
<feature type="compositionally biased region" description="Low complexity" evidence="5">
    <location>
        <begin position="411"/>
        <end position="461"/>
    </location>
</feature>
<feature type="region of interest" description="Disordered" evidence="5">
    <location>
        <begin position="88"/>
        <end position="201"/>
    </location>
</feature>